<organism evidence="2 3">
    <name type="scientific">Solanum commersonii</name>
    <name type="common">Commerson's wild potato</name>
    <name type="synonym">Commerson's nightshade</name>
    <dbReference type="NCBI Taxonomy" id="4109"/>
    <lineage>
        <taxon>Eukaryota</taxon>
        <taxon>Viridiplantae</taxon>
        <taxon>Streptophyta</taxon>
        <taxon>Embryophyta</taxon>
        <taxon>Tracheophyta</taxon>
        <taxon>Spermatophyta</taxon>
        <taxon>Magnoliopsida</taxon>
        <taxon>eudicotyledons</taxon>
        <taxon>Gunneridae</taxon>
        <taxon>Pentapetalae</taxon>
        <taxon>asterids</taxon>
        <taxon>lamiids</taxon>
        <taxon>Solanales</taxon>
        <taxon>Solanaceae</taxon>
        <taxon>Solanoideae</taxon>
        <taxon>Solaneae</taxon>
        <taxon>Solanum</taxon>
    </lineage>
</organism>
<dbReference type="EMBL" id="JACXVP010000001">
    <property type="protein sequence ID" value="KAG5631928.1"/>
    <property type="molecule type" value="Genomic_DNA"/>
</dbReference>
<feature type="transmembrane region" description="Helical" evidence="1">
    <location>
        <begin position="21"/>
        <end position="45"/>
    </location>
</feature>
<keyword evidence="1" id="KW-0812">Transmembrane</keyword>
<reference evidence="2 3" key="1">
    <citation type="submission" date="2020-09" db="EMBL/GenBank/DDBJ databases">
        <title>De no assembly of potato wild relative species, Solanum commersonii.</title>
        <authorList>
            <person name="Cho K."/>
        </authorList>
    </citation>
    <scope>NUCLEOTIDE SEQUENCE [LARGE SCALE GENOMIC DNA]</scope>
    <source>
        <strain evidence="2">LZ3.2</strain>
        <tissue evidence="2">Leaf</tissue>
    </source>
</reference>
<keyword evidence="3" id="KW-1185">Reference proteome</keyword>
<keyword evidence="1" id="KW-1133">Transmembrane helix</keyword>
<name>A0A9J6B5K9_SOLCO</name>
<gene>
    <name evidence="2" type="ORF">H5410_003645</name>
</gene>
<proteinExistence type="predicted"/>
<comment type="caution">
    <text evidence="2">The sequence shown here is derived from an EMBL/GenBank/DDBJ whole genome shotgun (WGS) entry which is preliminary data.</text>
</comment>
<protein>
    <recommendedName>
        <fullName evidence="4">Polyprotein</fullName>
    </recommendedName>
</protein>
<dbReference type="OrthoDB" id="1304467at2759"/>
<evidence type="ECO:0008006" key="4">
    <source>
        <dbReference type="Google" id="ProtNLM"/>
    </source>
</evidence>
<evidence type="ECO:0000313" key="2">
    <source>
        <dbReference type="EMBL" id="KAG5631928.1"/>
    </source>
</evidence>
<keyword evidence="1" id="KW-0472">Membrane</keyword>
<sequence>MRKLINNGIADEGILIADLKIKIFIAIDLEGSMLMVLVMDLMVVVGRETMVMVYLMGNLTCFVISVTTKDTREPCYKLHGYPKRKGVAYTSHANIAATGGNQFSEARAPDPYVSSTNNPPTGTQGLSLFTPEQYTQILQLLSKGKEVDPVANVATTSTAGIITTLMSGVVNSNWIVDTGASNHMVHNLNLMNQYTDLGDKSNMNVNLPTGVQVPISHIVNLLLEDLPDLPNLMSG</sequence>
<dbReference type="Proteomes" id="UP000824120">
    <property type="component" value="Chromosome 1"/>
</dbReference>
<evidence type="ECO:0000313" key="3">
    <source>
        <dbReference type="Proteomes" id="UP000824120"/>
    </source>
</evidence>
<dbReference type="AlphaFoldDB" id="A0A9J6B5K9"/>
<feature type="transmembrane region" description="Helical" evidence="1">
    <location>
        <begin position="51"/>
        <end position="68"/>
    </location>
</feature>
<evidence type="ECO:0000256" key="1">
    <source>
        <dbReference type="SAM" id="Phobius"/>
    </source>
</evidence>
<accession>A0A9J6B5K9</accession>